<dbReference type="InterPro" id="IPR043502">
    <property type="entry name" value="DNA/RNA_pol_sf"/>
</dbReference>
<evidence type="ECO:0000313" key="2">
    <source>
        <dbReference type="Proteomes" id="UP001289374"/>
    </source>
</evidence>
<organism evidence="1 2">
    <name type="scientific">Sesamum angolense</name>
    <dbReference type="NCBI Taxonomy" id="2727404"/>
    <lineage>
        <taxon>Eukaryota</taxon>
        <taxon>Viridiplantae</taxon>
        <taxon>Streptophyta</taxon>
        <taxon>Embryophyta</taxon>
        <taxon>Tracheophyta</taxon>
        <taxon>Spermatophyta</taxon>
        <taxon>Magnoliopsida</taxon>
        <taxon>eudicotyledons</taxon>
        <taxon>Gunneridae</taxon>
        <taxon>Pentapetalae</taxon>
        <taxon>asterids</taxon>
        <taxon>lamiids</taxon>
        <taxon>Lamiales</taxon>
        <taxon>Pedaliaceae</taxon>
        <taxon>Sesamum</taxon>
    </lineage>
</organism>
<name>A0AAE1WQT7_9LAMI</name>
<sequence>MLPEILRWYGGSPTALVGPGADRRPMTPALRSAPRRSLSDKIYRRNTYRGFIRDVNLPFDSNHRQKSSFRKLRLWRDVFKRFWIDQLVDFTCGCELLNVMDASQGYHQIMLAPEDHTRKNTRLEYKEGASTGFMFTQRGIEANPLKIKAILDMKAPTNVNEVQKLTRRIVALSRFVSKAAKKSLLSSRRTIHPYRENASSSGNHIQMIALLFPLAPYKGKIKHAFEAYFGKTGYFLTIGEMGSRIKQRMPPRLKTGYYMWMDLPQLKAVGAGAVITSPYGEDLEFAVKLEMKTSNNKAEYEALVIGVRISYDV</sequence>
<dbReference type="EMBL" id="JACGWL010000007">
    <property type="protein sequence ID" value="KAK4397815.1"/>
    <property type="molecule type" value="Genomic_DNA"/>
</dbReference>
<proteinExistence type="predicted"/>
<protein>
    <submittedName>
        <fullName evidence="1">Uncharacterized protein</fullName>
    </submittedName>
</protein>
<dbReference type="Proteomes" id="UP001289374">
    <property type="component" value="Unassembled WGS sequence"/>
</dbReference>
<evidence type="ECO:0000313" key="1">
    <source>
        <dbReference type="EMBL" id="KAK4397815.1"/>
    </source>
</evidence>
<accession>A0AAE1WQT7</accession>
<comment type="caution">
    <text evidence="1">The sequence shown here is derived from an EMBL/GenBank/DDBJ whole genome shotgun (WGS) entry which is preliminary data.</text>
</comment>
<reference evidence="1" key="2">
    <citation type="journal article" date="2024" name="Plant">
        <title>Genomic evolution and insights into agronomic trait innovations of Sesamum species.</title>
        <authorList>
            <person name="Miao H."/>
            <person name="Wang L."/>
            <person name="Qu L."/>
            <person name="Liu H."/>
            <person name="Sun Y."/>
            <person name="Le M."/>
            <person name="Wang Q."/>
            <person name="Wei S."/>
            <person name="Zheng Y."/>
            <person name="Lin W."/>
            <person name="Duan Y."/>
            <person name="Cao H."/>
            <person name="Xiong S."/>
            <person name="Wang X."/>
            <person name="Wei L."/>
            <person name="Li C."/>
            <person name="Ma Q."/>
            <person name="Ju M."/>
            <person name="Zhao R."/>
            <person name="Li G."/>
            <person name="Mu C."/>
            <person name="Tian Q."/>
            <person name="Mei H."/>
            <person name="Zhang T."/>
            <person name="Gao T."/>
            <person name="Zhang H."/>
        </authorList>
    </citation>
    <scope>NUCLEOTIDE SEQUENCE</scope>
    <source>
        <strain evidence="1">K16</strain>
    </source>
</reference>
<dbReference type="AlphaFoldDB" id="A0AAE1WQT7"/>
<keyword evidence="2" id="KW-1185">Reference proteome</keyword>
<reference evidence="1" key="1">
    <citation type="submission" date="2020-06" db="EMBL/GenBank/DDBJ databases">
        <authorList>
            <person name="Li T."/>
            <person name="Hu X."/>
            <person name="Zhang T."/>
            <person name="Song X."/>
            <person name="Zhang H."/>
            <person name="Dai N."/>
            <person name="Sheng W."/>
            <person name="Hou X."/>
            <person name="Wei L."/>
        </authorList>
    </citation>
    <scope>NUCLEOTIDE SEQUENCE</scope>
    <source>
        <strain evidence="1">K16</strain>
        <tissue evidence="1">Leaf</tissue>
    </source>
</reference>
<dbReference type="SUPFAM" id="SSF56672">
    <property type="entry name" value="DNA/RNA polymerases"/>
    <property type="match status" value="1"/>
</dbReference>
<gene>
    <name evidence="1" type="ORF">Sango_1257000</name>
</gene>